<keyword evidence="3" id="KW-1185">Reference proteome</keyword>
<feature type="compositionally biased region" description="Basic and acidic residues" evidence="1">
    <location>
        <begin position="233"/>
        <end position="273"/>
    </location>
</feature>
<feature type="region of interest" description="Disordered" evidence="1">
    <location>
        <begin position="219"/>
        <end position="273"/>
    </location>
</feature>
<dbReference type="Proteomes" id="UP000593565">
    <property type="component" value="Unassembled WGS sequence"/>
</dbReference>
<evidence type="ECO:0000313" key="3">
    <source>
        <dbReference type="Proteomes" id="UP000593565"/>
    </source>
</evidence>
<dbReference type="EMBL" id="JAAGNN010000022">
    <property type="protein sequence ID" value="KAF4074838.1"/>
    <property type="molecule type" value="Genomic_DNA"/>
</dbReference>
<dbReference type="SUPFAM" id="SSF50494">
    <property type="entry name" value="Trypsin-like serine proteases"/>
    <property type="match status" value="1"/>
</dbReference>
<dbReference type="GO" id="GO:0006260">
    <property type="term" value="P:DNA replication"/>
    <property type="evidence" value="ECO:0007669"/>
    <property type="project" value="TreeGrafter"/>
</dbReference>
<dbReference type="InterPro" id="IPR009003">
    <property type="entry name" value="Peptidase_S1_PA"/>
</dbReference>
<proteinExistence type="predicted"/>
<gene>
    <name evidence="2" type="ORF">AMELA_G00243630</name>
</gene>
<evidence type="ECO:0008006" key="4">
    <source>
        <dbReference type="Google" id="ProtNLM"/>
    </source>
</evidence>
<evidence type="ECO:0000313" key="2">
    <source>
        <dbReference type="EMBL" id="KAF4074838.1"/>
    </source>
</evidence>
<dbReference type="GO" id="GO:0005634">
    <property type="term" value="C:nucleus"/>
    <property type="evidence" value="ECO:0007669"/>
    <property type="project" value="TreeGrafter"/>
</dbReference>
<dbReference type="GO" id="GO:0000785">
    <property type="term" value="C:chromatin"/>
    <property type="evidence" value="ECO:0007669"/>
    <property type="project" value="TreeGrafter"/>
</dbReference>
<reference evidence="2 3" key="1">
    <citation type="submission" date="2020-02" db="EMBL/GenBank/DDBJ databases">
        <title>A chromosome-scale genome assembly of the black bullhead catfish (Ameiurus melas).</title>
        <authorList>
            <person name="Wen M."/>
            <person name="Zham M."/>
            <person name="Cabau C."/>
            <person name="Klopp C."/>
            <person name="Donnadieu C."/>
            <person name="Roques C."/>
            <person name="Bouchez O."/>
            <person name="Lampietro C."/>
            <person name="Jouanno E."/>
            <person name="Herpin A."/>
            <person name="Louis A."/>
            <person name="Berthelot C."/>
            <person name="Parey E."/>
            <person name="Roest-Crollius H."/>
            <person name="Braasch I."/>
            <person name="Postlethwait J."/>
            <person name="Robinson-Rechavi M."/>
            <person name="Echchiki A."/>
            <person name="Begum T."/>
            <person name="Montfort J."/>
            <person name="Schartl M."/>
            <person name="Bobe J."/>
            <person name="Guiguen Y."/>
        </authorList>
    </citation>
    <scope>NUCLEOTIDE SEQUENCE [LARGE SCALE GENOMIC DNA]</scope>
    <source>
        <strain evidence="2">M_S1</strain>
        <tissue evidence="2">Blood</tissue>
    </source>
</reference>
<evidence type="ECO:0000256" key="1">
    <source>
        <dbReference type="SAM" id="MobiDB-lite"/>
    </source>
</evidence>
<protein>
    <recommendedName>
        <fullName evidence="4">Serine protease</fullName>
    </recommendedName>
</protein>
<comment type="caution">
    <text evidence="2">The sequence shown here is derived from an EMBL/GenBank/DDBJ whole genome shotgun (WGS) entry which is preliminary data.</text>
</comment>
<dbReference type="PANTHER" id="PTHR14389:SF3">
    <property type="entry name" value="PROTEIN FAM111A-LIKE"/>
    <property type="match status" value="1"/>
</dbReference>
<dbReference type="AlphaFoldDB" id="A0A7J6A035"/>
<feature type="compositionally biased region" description="Polar residues" evidence="1">
    <location>
        <begin position="219"/>
        <end position="232"/>
    </location>
</feature>
<organism evidence="2 3">
    <name type="scientific">Ameiurus melas</name>
    <name type="common">Black bullhead</name>
    <name type="synonym">Silurus melas</name>
    <dbReference type="NCBI Taxonomy" id="219545"/>
    <lineage>
        <taxon>Eukaryota</taxon>
        <taxon>Metazoa</taxon>
        <taxon>Chordata</taxon>
        <taxon>Craniata</taxon>
        <taxon>Vertebrata</taxon>
        <taxon>Euteleostomi</taxon>
        <taxon>Actinopterygii</taxon>
        <taxon>Neopterygii</taxon>
        <taxon>Teleostei</taxon>
        <taxon>Ostariophysi</taxon>
        <taxon>Siluriformes</taxon>
        <taxon>Ictaluridae</taxon>
        <taxon>Ameiurus</taxon>
    </lineage>
</organism>
<name>A0A7J6A035_AMEME</name>
<dbReference type="PANTHER" id="PTHR14389">
    <property type="entry name" value="SI:CH1073-475A24.1"/>
    <property type="match status" value="1"/>
</dbReference>
<sequence>MNNGCKEEREKSGLDMDTTKILTENHGHTLRFRYKYRKYTVTCNVPMTVQERLQTDFSFKAICKINQKGGKKELVIQREQMPRGAVTPNFPCCLLNDDELLDISFISSGGNSGRVKTPNFTVLLPEHLVSFYIKTRGNTNIRMLMKNKELKRTVDHVCVYAVKGETVKVALKRDGRFNGVIFKKGVLCEEETENIMNLSNLVDHLDGKQFQVKVSLYQTGSQESSQEMSQDFETVKDEKSEVPEPPQEKKPNEDSTKAQEKKTETPLKEQKTRKYPETKEIPNTQEILNLLRAQHGDLLKTLKEREKLKNNVDVKRFFRQEYDKSAQSFSEVKRVRRLIKLSDSVCQIRMNGSGIGTGFLLFRRFVLTNAHVVGDLFPCTTKLKHNLTAAFGFEDLNSVGEVIPVKEDVVAFLKGKDDMGKYLDFALLDREEH</sequence>
<accession>A0A7J6A035</accession>